<feature type="repeat" description="ARM" evidence="10">
    <location>
        <begin position="375"/>
        <end position="417"/>
    </location>
</feature>
<evidence type="ECO:0000256" key="6">
    <source>
        <dbReference type="ARBA" id="ARBA00012483"/>
    </source>
</evidence>
<feature type="repeat" description="PPR" evidence="11">
    <location>
        <begin position="1005"/>
        <end position="1039"/>
    </location>
</feature>
<dbReference type="Gramene" id="rna-AYBTSS11_LOCUS9200">
    <property type="protein sequence ID" value="CAJ1939554.1"/>
    <property type="gene ID" value="gene-AYBTSS11_LOCUS9200"/>
</dbReference>
<dbReference type="FunFam" id="1.25.10.10:FF:000343">
    <property type="entry name" value="RING-type E3 ubiquitin transferase"/>
    <property type="match status" value="1"/>
</dbReference>
<evidence type="ECO:0000256" key="4">
    <source>
        <dbReference type="ARBA" id="ARBA00004906"/>
    </source>
</evidence>
<feature type="repeat" description="PPR" evidence="11">
    <location>
        <begin position="1208"/>
        <end position="1242"/>
    </location>
</feature>
<dbReference type="Pfam" id="PF25368">
    <property type="entry name" value="PUB10_N"/>
    <property type="match status" value="1"/>
</dbReference>
<dbReference type="InterPro" id="IPR011989">
    <property type="entry name" value="ARM-like"/>
</dbReference>
<evidence type="ECO:0000256" key="10">
    <source>
        <dbReference type="PROSITE-ProRule" id="PRU00259"/>
    </source>
</evidence>
<dbReference type="Gene3D" id="1.25.40.10">
    <property type="entry name" value="Tetratricopeptide repeat domain"/>
    <property type="match status" value="5"/>
</dbReference>
<dbReference type="Gene3D" id="1.25.10.10">
    <property type="entry name" value="Leucine-rich Repeat Variant"/>
    <property type="match status" value="1"/>
</dbReference>
<evidence type="ECO:0000256" key="3">
    <source>
        <dbReference type="ARBA" id="ARBA00004216"/>
    </source>
</evidence>
<keyword evidence="9" id="KW-0677">Repeat</keyword>
<feature type="repeat" description="ARM" evidence="10">
    <location>
        <begin position="417"/>
        <end position="459"/>
    </location>
</feature>
<dbReference type="InterPro" id="IPR046960">
    <property type="entry name" value="PPR_At4g14850-like_plant"/>
</dbReference>
<dbReference type="InterPro" id="IPR002885">
    <property type="entry name" value="PPR_rpt"/>
</dbReference>
<dbReference type="Gene3D" id="3.30.40.10">
    <property type="entry name" value="Zinc/RING finger domain, C3HC4 (zinc finger)"/>
    <property type="match status" value="1"/>
</dbReference>
<dbReference type="GO" id="GO:0009451">
    <property type="term" value="P:RNA modification"/>
    <property type="evidence" value="ECO:0007669"/>
    <property type="project" value="InterPro"/>
</dbReference>
<dbReference type="PROSITE" id="PS50176">
    <property type="entry name" value="ARM_REPEAT"/>
    <property type="match status" value="4"/>
</dbReference>
<comment type="similarity">
    <text evidence="5">Belongs to the PPR family. PCMP-H subfamily.</text>
</comment>
<dbReference type="SMART" id="SM00504">
    <property type="entry name" value="Ubox"/>
    <property type="match status" value="1"/>
</dbReference>
<dbReference type="Pfam" id="PF20430">
    <property type="entry name" value="Eplus_motif"/>
    <property type="match status" value="1"/>
</dbReference>
<dbReference type="FunFam" id="3.30.40.10:FF:000335">
    <property type="entry name" value="RING-type E3 ubiquitin transferase"/>
    <property type="match status" value="1"/>
</dbReference>
<dbReference type="InterPro" id="IPR057623">
    <property type="entry name" value="PUB12-19-like_N"/>
</dbReference>
<dbReference type="InterPro" id="IPR058678">
    <property type="entry name" value="ARM_PUB"/>
</dbReference>
<dbReference type="EC" id="2.3.2.27" evidence="6"/>
<dbReference type="GO" id="GO:0016567">
    <property type="term" value="P:protein ubiquitination"/>
    <property type="evidence" value="ECO:0007669"/>
    <property type="project" value="InterPro"/>
</dbReference>
<proteinExistence type="inferred from homology"/>
<dbReference type="PANTHER" id="PTHR47926:SF344">
    <property type="entry name" value="OS07G0636900 PROTEIN"/>
    <property type="match status" value="1"/>
</dbReference>
<dbReference type="InterPro" id="IPR032867">
    <property type="entry name" value="DYW_dom"/>
</dbReference>
<dbReference type="SUPFAM" id="SSF48371">
    <property type="entry name" value="ARM repeat"/>
    <property type="match status" value="1"/>
</dbReference>
<dbReference type="GO" id="GO:0003723">
    <property type="term" value="F:RNA binding"/>
    <property type="evidence" value="ECO:0007669"/>
    <property type="project" value="InterPro"/>
</dbReference>
<dbReference type="Pfam" id="PF25598">
    <property type="entry name" value="ARM_PUB"/>
    <property type="match status" value="1"/>
</dbReference>
<dbReference type="FunFam" id="1.25.40.10:FF:000343">
    <property type="entry name" value="Pentatricopeptide repeat-containing protein At3g58590"/>
    <property type="match status" value="1"/>
</dbReference>
<dbReference type="Pfam" id="PF13041">
    <property type="entry name" value="PPR_2"/>
    <property type="match status" value="3"/>
</dbReference>
<dbReference type="InterPro" id="IPR045210">
    <property type="entry name" value="RING-Ubox_PUB"/>
</dbReference>
<dbReference type="PROSITE" id="PS51698">
    <property type="entry name" value="U_BOX"/>
    <property type="match status" value="1"/>
</dbReference>
<dbReference type="Pfam" id="PF14432">
    <property type="entry name" value="DYW_deaminase"/>
    <property type="match status" value="1"/>
</dbReference>
<dbReference type="GO" id="GO:0061630">
    <property type="term" value="F:ubiquitin protein ligase activity"/>
    <property type="evidence" value="ECO:0007669"/>
    <property type="project" value="UniProtKB-EC"/>
</dbReference>
<evidence type="ECO:0000256" key="12">
    <source>
        <dbReference type="SAM" id="MobiDB-lite"/>
    </source>
</evidence>
<feature type="repeat" description="ARM" evidence="10">
    <location>
        <begin position="458"/>
        <end position="500"/>
    </location>
</feature>
<dbReference type="FunFam" id="1.25.40.10:FF:000285">
    <property type="entry name" value="Pentatricopeptide repeat-containing protein, chloroplastic"/>
    <property type="match status" value="1"/>
</dbReference>
<dbReference type="GO" id="GO:0008270">
    <property type="term" value="F:zinc ion binding"/>
    <property type="evidence" value="ECO:0007669"/>
    <property type="project" value="InterPro"/>
</dbReference>
<keyword evidence="15" id="KW-1185">Reference proteome</keyword>
<feature type="region of interest" description="Disordered" evidence="12">
    <location>
        <begin position="213"/>
        <end position="266"/>
    </location>
</feature>
<dbReference type="InterPro" id="IPR046848">
    <property type="entry name" value="E_motif"/>
</dbReference>
<feature type="domain" description="U-box" evidence="13">
    <location>
        <begin position="276"/>
        <end position="350"/>
    </location>
</feature>
<evidence type="ECO:0000259" key="13">
    <source>
        <dbReference type="PROSITE" id="PS51698"/>
    </source>
</evidence>
<evidence type="ECO:0000256" key="2">
    <source>
        <dbReference type="ARBA" id="ARBA00004161"/>
    </source>
</evidence>
<dbReference type="Pfam" id="PF20431">
    <property type="entry name" value="E_motif"/>
    <property type="match status" value="1"/>
</dbReference>
<evidence type="ECO:0000313" key="14">
    <source>
        <dbReference type="EMBL" id="CAJ1939554.1"/>
    </source>
</evidence>
<dbReference type="InterPro" id="IPR011990">
    <property type="entry name" value="TPR-like_helical_dom_sf"/>
</dbReference>
<dbReference type="EMBL" id="OY731400">
    <property type="protein sequence ID" value="CAJ1939554.1"/>
    <property type="molecule type" value="Genomic_DNA"/>
</dbReference>
<feature type="repeat" description="PPR" evidence="11">
    <location>
        <begin position="904"/>
        <end position="938"/>
    </location>
</feature>
<evidence type="ECO:0000256" key="8">
    <source>
        <dbReference type="ARBA" id="ARBA00022679"/>
    </source>
</evidence>
<comment type="pathway">
    <text evidence="4">Protein modification; protein ubiquitination.</text>
</comment>
<dbReference type="InterPro" id="IPR046849">
    <property type="entry name" value="E2_motif"/>
</dbReference>
<dbReference type="SUPFAM" id="SSF57850">
    <property type="entry name" value="RING/U-box"/>
    <property type="match status" value="1"/>
</dbReference>
<organism evidence="14 15">
    <name type="scientific">Sphenostylis stenocarpa</name>
    <dbReference type="NCBI Taxonomy" id="92480"/>
    <lineage>
        <taxon>Eukaryota</taxon>
        <taxon>Viridiplantae</taxon>
        <taxon>Streptophyta</taxon>
        <taxon>Embryophyta</taxon>
        <taxon>Tracheophyta</taxon>
        <taxon>Spermatophyta</taxon>
        <taxon>Magnoliopsida</taxon>
        <taxon>eudicotyledons</taxon>
        <taxon>Gunneridae</taxon>
        <taxon>Pentapetalae</taxon>
        <taxon>rosids</taxon>
        <taxon>fabids</taxon>
        <taxon>Fabales</taxon>
        <taxon>Fabaceae</taxon>
        <taxon>Papilionoideae</taxon>
        <taxon>50 kb inversion clade</taxon>
        <taxon>NPAAA clade</taxon>
        <taxon>indigoferoid/millettioid clade</taxon>
        <taxon>Phaseoleae</taxon>
        <taxon>Sphenostylis</taxon>
    </lineage>
</organism>
<dbReference type="FunFam" id="1.25.10.10:FF:000698">
    <property type="entry name" value="RING-type E3 ubiquitin transferase"/>
    <property type="match status" value="1"/>
</dbReference>
<dbReference type="Pfam" id="PF01535">
    <property type="entry name" value="PPR"/>
    <property type="match status" value="4"/>
</dbReference>
<dbReference type="PROSITE" id="PS51375">
    <property type="entry name" value="PPR"/>
    <property type="match status" value="4"/>
</dbReference>
<dbReference type="InterPro" id="IPR013083">
    <property type="entry name" value="Znf_RING/FYVE/PHD"/>
</dbReference>
<dbReference type="CDD" id="cd16664">
    <property type="entry name" value="RING-Ubox_PUB"/>
    <property type="match status" value="1"/>
</dbReference>
<evidence type="ECO:0000256" key="5">
    <source>
        <dbReference type="ARBA" id="ARBA00006643"/>
    </source>
</evidence>
<feature type="repeat" description="ARM" evidence="10">
    <location>
        <begin position="499"/>
        <end position="541"/>
    </location>
</feature>
<keyword evidence="8" id="KW-0808">Transferase</keyword>
<dbReference type="FunFam" id="1.25.40.10:FF:000366">
    <property type="entry name" value="Pentatricopeptide (PPR) repeat-containing protein"/>
    <property type="match status" value="1"/>
</dbReference>
<gene>
    <name evidence="14" type="ORF">AYBTSS11_LOCUS9200</name>
</gene>
<evidence type="ECO:0000313" key="15">
    <source>
        <dbReference type="Proteomes" id="UP001189624"/>
    </source>
</evidence>
<comment type="subcellular location">
    <subcellularLocation>
        <location evidence="2">Cytoplasm</location>
        <location evidence="2">Myofibril</location>
        <location evidence="2">Sarcomere</location>
        <location evidence="2">A band</location>
    </subcellularLocation>
    <subcellularLocation>
        <location evidence="3">Cytoplasm</location>
        <location evidence="3">Myofibril</location>
        <location evidence="3">Sarcomere</location>
        <location evidence="3">Z line</location>
    </subcellularLocation>
</comment>
<sequence length="1515" mass="167646">MAGELAGDHTPELLGLVHDIAGMCAGSSSALPIAADAMFRKDCTDLVRRISLLTHLFEEIRELNNSNNNVLASASASSSSSPSSAASSWSSDLVIALHSARRLLSVARNFRSNCSSDGAAKTIVFQFQCVTWKLEKLLSNLPYDILDISEEVKEQVDLVRTQLKRATDKYGFMISKMPSHELSQPLAEEISLVLGKSVGGLYKQHSCPENLSELDSTSKNNGENNCSTNRAGSRLERARSIPASSEVPSLNEADPESQEISGRQNLPEVKKPEAIVIPEDFLCPISLELMRDPVIVATGQTYERSYIQRWIDCGNTTCPKTQQKLQHLTLTPNYVLRSLISQWCIEHNIEQPTGLTNGRIKKSDGSFRDVTGDIAAIEALVRKLSSRSVEERRAAVTEIRSLSKRSTDNRILIAEAGAIPVLVNLLTSEDVLTQDNAVTSILNLSIYENNKGLIMLAGAIQSIVQVLRAGTMEARENAAATLFSLSLADENKIIIGASGAIPALVELLQNGSPRGKKDAATALFNLCIYQGNKGRAIRAGIITALLKMLTDSSKSMVDEALTIMSVLASHQEAKIAIVKASTIPVLIDLLRTGLPRNKENAAAILLALCKRDADNLACISRLGAVIPLSELARTGTERAKRKATSLLEHLRVYGVNTSLYDYENLHITHQQDLYIEAELINHCCRFRMRSIREIWLTYFNRKSSLNQTARKQLDPVYQEKSSIWCICNAALHHVPFNQPLSILYSLLHQFSTTLIHVKSIHAQIIKNWVSTENYLASKLIRSYSDLGFLRPARKVFDQCSLPGTAVCNAMMAGFLRNHQHMEVPKLFKMMGSGDIEIDSYTCMFALKACTSLLDDEISMEIVRAVFRRGFHLHPYVGSSVVNFLVKCGYLDDARKVFDVMPEKDVVCWNSIIGGYVQEGLFKEAIQMFLEMIGGGLRPSPVTMVSLLKACGDSGLKELGTSSHGCVIALGMGNDVFVLTSLVYMYSNLGDTDNAALVFNGMSNRSLISWNAMISGYVQNGLIPESFALFRRLVQSGSGFDSGTLVSLIRGCSQTSDMENGRILHACIIRKGLESNIVLSTSIVDMYSKCCSTKLATIVFRRMGKKNVITWTAMLVGLSQNGYAEDALKLFCQMQEEKVAANSVTLVSLVHCCAHLGSLKKGRSVHGHLIRHGYAFDAVNVSALIDMYAKCGKIRSAEKLFNNGFHLKDVILCNTMIMGYGMHGHGHYALGVYDRMIEERLKPNQTTFVSLLTACSHAGLVEEGKALFNCIERDHNIKPQDKHYACLVDLLSRAGRLKEADALVKEMPFQPSTDVLEALLSGCRTHKNINMGIQIADRLISLDYLNSGIYVMLANIYAEAGRWESVNNIRGLMRMQGLKKVPGYSLIEVENLVHTFFASDDSHPRWSEIYELLENLRLEVEAEGYVPDTSCVLRDVNEPMKVKLLWGHSERLAIAFGLLSTPYGSLIRITKNLRVCVDCHTVTKYISKIVQREIIVRDANRFHHFVNGKCSCNDYW</sequence>
<protein>
    <recommendedName>
        <fullName evidence="7">Protein unc-45 homolog B</fullName>
        <ecNumber evidence="6">2.3.2.27</ecNumber>
    </recommendedName>
</protein>
<dbReference type="InterPro" id="IPR000225">
    <property type="entry name" value="Armadillo"/>
</dbReference>
<accession>A0AA86S9W4</accession>
<dbReference type="Pfam" id="PF04564">
    <property type="entry name" value="U-box"/>
    <property type="match status" value="1"/>
</dbReference>
<comment type="catalytic activity">
    <reaction evidence="1">
        <text>S-ubiquitinyl-[E2 ubiquitin-conjugating enzyme]-L-cysteine + [acceptor protein]-L-lysine = [E2 ubiquitin-conjugating enzyme]-L-cysteine + N(6)-ubiquitinyl-[acceptor protein]-L-lysine.</text>
        <dbReference type="EC" id="2.3.2.27"/>
    </reaction>
</comment>
<dbReference type="InterPro" id="IPR003613">
    <property type="entry name" value="Ubox_domain"/>
</dbReference>
<evidence type="ECO:0000256" key="7">
    <source>
        <dbReference type="ARBA" id="ARBA00020768"/>
    </source>
</evidence>
<name>A0AA86S9W4_9FABA</name>
<dbReference type="PANTHER" id="PTHR47926">
    <property type="entry name" value="PENTATRICOPEPTIDE REPEAT-CONTAINING PROTEIN"/>
    <property type="match status" value="1"/>
</dbReference>
<evidence type="ECO:0000256" key="1">
    <source>
        <dbReference type="ARBA" id="ARBA00000900"/>
    </source>
</evidence>
<dbReference type="SMART" id="SM00185">
    <property type="entry name" value="ARM"/>
    <property type="match status" value="5"/>
</dbReference>
<dbReference type="FunFam" id="1.25.40.10:FF:000031">
    <property type="entry name" value="Pentatricopeptide repeat-containing protein mitochondrial"/>
    <property type="match status" value="1"/>
</dbReference>
<feature type="compositionally biased region" description="Polar residues" evidence="12">
    <location>
        <begin position="213"/>
        <end position="231"/>
    </location>
</feature>
<dbReference type="FunFam" id="1.25.40.10:FF:000196">
    <property type="entry name" value="Pentatricopeptide repeat-containing protein At4g14850"/>
    <property type="match status" value="1"/>
</dbReference>
<dbReference type="InterPro" id="IPR016024">
    <property type="entry name" value="ARM-type_fold"/>
</dbReference>
<evidence type="ECO:0000256" key="11">
    <source>
        <dbReference type="PROSITE-ProRule" id="PRU00708"/>
    </source>
</evidence>
<reference evidence="14" key="1">
    <citation type="submission" date="2023-10" db="EMBL/GenBank/DDBJ databases">
        <authorList>
            <person name="Domelevo Entfellner J.-B."/>
        </authorList>
    </citation>
    <scope>NUCLEOTIDE SEQUENCE</scope>
</reference>
<evidence type="ECO:0000256" key="9">
    <source>
        <dbReference type="ARBA" id="ARBA00022737"/>
    </source>
</evidence>
<dbReference type="NCBIfam" id="TIGR00756">
    <property type="entry name" value="PPR"/>
    <property type="match status" value="4"/>
</dbReference>
<feature type="repeat" description="PPR" evidence="11">
    <location>
        <begin position="1106"/>
        <end position="1140"/>
    </location>
</feature>
<dbReference type="Proteomes" id="UP001189624">
    <property type="component" value="Chromosome 3"/>
</dbReference>